<dbReference type="AlphaFoldDB" id="X1BR76"/>
<protein>
    <submittedName>
        <fullName evidence="1">Uncharacterized protein</fullName>
    </submittedName>
</protein>
<sequence>MVELGLPFRGSIWYWVESSYGGGVSGTTLAVSCKVIDARPGINDKHKVLRGIDSPCACELLEQCTDPVFHLEYIPQCDDTLMDDVIDRNNYGKLQSLYFEVGTNLNVQTSTDRTFFELLGCKAKTVRVAASFNTEYIITIDFSVKSATTATSPVGYADGSTPTALTGAYLAFNIAVE</sequence>
<organism evidence="1">
    <name type="scientific">marine sediment metagenome</name>
    <dbReference type="NCBI Taxonomy" id="412755"/>
    <lineage>
        <taxon>unclassified sequences</taxon>
        <taxon>metagenomes</taxon>
        <taxon>ecological metagenomes</taxon>
    </lineage>
</organism>
<feature type="non-terminal residue" evidence="1">
    <location>
        <position position="177"/>
    </location>
</feature>
<proteinExistence type="predicted"/>
<comment type="caution">
    <text evidence="1">The sequence shown here is derived from an EMBL/GenBank/DDBJ whole genome shotgun (WGS) entry which is preliminary data.</text>
</comment>
<dbReference type="EMBL" id="BART01018292">
    <property type="protein sequence ID" value="GAG74661.1"/>
    <property type="molecule type" value="Genomic_DNA"/>
</dbReference>
<gene>
    <name evidence="1" type="ORF">S01H4_34552</name>
</gene>
<name>X1BR76_9ZZZZ</name>
<accession>X1BR76</accession>
<reference evidence="1" key="1">
    <citation type="journal article" date="2014" name="Front. Microbiol.">
        <title>High frequency of phylogenetically diverse reductive dehalogenase-homologous genes in deep subseafloor sedimentary metagenomes.</title>
        <authorList>
            <person name="Kawai M."/>
            <person name="Futagami T."/>
            <person name="Toyoda A."/>
            <person name="Takaki Y."/>
            <person name="Nishi S."/>
            <person name="Hori S."/>
            <person name="Arai W."/>
            <person name="Tsubouchi T."/>
            <person name="Morono Y."/>
            <person name="Uchiyama I."/>
            <person name="Ito T."/>
            <person name="Fujiyama A."/>
            <person name="Inagaki F."/>
            <person name="Takami H."/>
        </authorList>
    </citation>
    <scope>NUCLEOTIDE SEQUENCE</scope>
    <source>
        <strain evidence="1">Expedition CK06-06</strain>
    </source>
</reference>
<evidence type="ECO:0000313" key="1">
    <source>
        <dbReference type="EMBL" id="GAG74661.1"/>
    </source>
</evidence>